<dbReference type="PROSITE" id="PS51318">
    <property type="entry name" value="TAT"/>
    <property type="match status" value="1"/>
</dbReference>
<keyword evidence="1" id="KW-0732">Signal</keyword>
<feature type="chain" id="PRO_5045419848" description="Ig-like domain-containing protein" evidence="1">
    <location>
        <begin position="40"/>
        <end position="191"/>
    </location>
</feature>
<dbReference type="EMBL" id="JBHYPX010000046">
    <property type="protein sequence ID" value="MFE1354622.1"/>
    <property type="molecule type" value="Genomic_DNA"/>
</dbReference>
<comment type="caution">
    <text evidence="2">The sequence shown here is derived from an EMBL/GenBank/DDBJ whole genome shotgun (WGS) entry which is preliminary data.</text>
</comment>
<gene>
    <name evidence="2" type="ORF">ACFW6T_21780</name>
</gene>
<sequence length="191" mass="19918">MHRRPDRPHPPHRPRRRVLRPVARLSTALLLLTAPAVLAAPAARADDPTVMVCTGTGQQTYSPGITLTTRPTTVTNTSDLTGCTGGPVSSGHHHFGPFATTASCLYTPPTGPDTFDLTWNDGTTSHYEGTYLVTTTGGQLVVTSTGTVTSGRFAGKALQEVVAYLAPDLLQCATPQGVTAVSGPITIVVTG</sequence>
<protein>
    <recommendedName>
        <fullName evidence="4">Ig-like domain-containing protein</fullName>
    </recommendedName>
</protein>
<evidence type="ECO:0008006" key="4">
    <source>
        <dbReference type="Google" id="ProtNLM"/>
    </source>
</evidence>
<reference evidence="2 3" key="1">
    <citation type="submission" date="2024-09" db="EMBL/GenBank/DDBJ databases">
        <title>The Natural Products Discovery Center: Release of the First 8490 Sequenced Strains for Exploring Actinobacteria Biosynthetic Diversity.</title>
        <authorList>
            <person name="Kalkreuter E."/>
            <person name="Kautsar S.A."/>
            <person name="Yang D."/>
            <person name="Bader C.D."/>
            <person name="Teijaro C.N."/>
            <person name="Fluegel L."/>
            <person name="Davis C.M."/>
            <person name="Simpson J.R."/>
            <person name="Lauterbach L."/>
            <person name="Steele A.D."/>
            <person name="Gui C."/>
            <person name="Meng S."/>
            <person name="Li G."/>
            <person name="Viehrig K."/>
            <person name="Ye F."/>
            <person name="Su P."/>
            <person name="Kiefer A.F."/>
            <person name="Nichols A."/>
            <person name="Cepeda A.J."/>
            <person name="Yan W."/>
            <person name="Fan B."/>
            <person name="Jiang Y."/>
            <person name="Adhikari A."/>
            <person name="Zheng C.-J."/>
            <person name="Schuster L."/>
            <person name="Cowan T.M."/>
            <person name="Smanski M.J."/>
            <person name="Chevrette M.G."/>
            <person name="De Carvalho L.P.S."/>
            <person name="Shen B."/>
        </authorList>
    </citation>
    <scope>NUCLEOTIDE SEQUENCE [LARGE SCALE GENOMIC DNA]</scope>
    <source>
        <strain evidence="2 3">NPDC058753</strain>
    </source>
</reference>
<name>A0ABW6GPE0_9ACTN</name>
<feature type="signal peptide" evidence="1">
    <location>
        <begin position="1"/>
        <end position="39"/>
    </location>
</feature>
<dbReference type="InterPro" id="IPR006311">
    <property type="entry name" value="TAT_signal"/>
</dbReference>
<evidence type="ECO:0000256" key="1">
    <source>
        <dbReference type="SAM" id="SignalP"/>
    </source>
</evidence>
<evidence type="ECO:0000313" key="3">
    <source>
        <dbReference type="Proteomes" id="UP001599542"/>
    </source>
</evidence>
<dbReference type="RefSeq" id="WP_380328236.1">
    <property type="nucleotide sequence ID" value="NZ_JBHYPW010000046.1"/>
</dbReference>
<proteinExistence type="predicted"/>
<evidence type="ECO:0000313" key="2">
    <source>
        <dbReference type="EMBL" id="MFE1354622.1"/>
    </source>
</evidence>
<dbReference type="Proteomes" id="UP001599542">
    <property type="component" value="Unassembled WGS sequence"/>
</dbReference>
<accession>A0ABW6GPE0</accession>
<keyword evidence="3" id="KW-1185">Reference proteome</keyword>
<organism evidence="2 3">
    <name type="scientific">Kitasatospora phosalacinea</name>
    <dbReference type="NCBI Taxonomy" id="2065"/>
    <lineage>
        <taxon>Bacteria</taxon>
        <taxon>Bacillati</taxon>
        <taxon>Actinomycetota</taxon>
        <taxon>Actinomycetes</taxon>
        <taxon>Kitasatosporales</taxon>
        <taxon>Streptomycetaceae</taxon>
        <taxon>Kitasatospora</taxon>
    </lineage>
</organism>